<dbReference type="RefSeq" id="XP_047764843.1">
    <property type="nucleotide sequence ID" value="XM_047909541.1"/>
</dbReference>
<keyword evidence="2" id="KW-0472">Membrane</keyword>
<name>A0A9Q8PDL3_PASFU</name>
<gene>
    <name evidence="3" type="ORF">CLAFUR5_10393</name>
</gene>
<dbReference type="KEGG" id="ffu:CLAFUR5_10393"/>
<accession>A0A9Q8PDL3</accession>
<sequence length="494" mass="54275">MVLMPSNMWHNAQNPAVPYHQRHAMNDLDDLDIELGTYKSPDTVDQPLPAYNNDGTMAPSEKAAGHASAQQSLPPRPHAARLASPRPTYVPPQAARISSFTRRQQALPPRLRKAKTNWKIVACCAALGALASVAVATSYYGPSTAGTWLQYYKRDGARLYEAERISNTHGLFSHGSKRDVVPDFTLAADQHINDAGALLREGVPLLEELTTSTSENQKLPTILDVPFPKAIDPQMKWYTTHCVPALLYTTISHQKPEYNDSEDAEMCPVVTECLTKILSAKVHGADTKFSGDGICPLIEKKFGEKMHALERINPKLTAAIETSLPKILLLLGDGPPIALHADGNKMSNLQAFLTTLDQELPDSELKQKVFTTLNILVLYKSLSPSDFADQVLAEINSIDKSPEREHLRPHVTNEIVSMLEDVAEGKVGSELDAKKWVMENVAKVFGEVFQNFHLQVEGSIGPRDSADDEMAKLNELVEGLFVDDNGEGQITTGP</sequence>
<evidence type="ECO:0000313" key="4">
    <source>
        <dbReference type="Proteomes" id="UP000756132"/>
    </source>
</evidence>
<dbReference type="Proteomes" id="UP000756132">
    <property type="component" value="Chromosome 7"/>
</dbReference>
<keyword evidence="2" id="KW-1133">Transmembrane helix</keyword>
<evidence type="ECO:0000256" key="2">
    <source>
        <dbReference type="SAM" id="Phobius"/>
    </source>
</evidence>
<organism evidence="3 4">
    <name type="scientific">Passalora fulva</name>
    <name type="common">Tomato leaf mold</name>
    <name type="synonym">Cladosporium fulvum</name>
    <dbReference type="NCBI Taxonomy" id="5499"/>
    <lineage>
        <taxon>Eukaryota</taxon>
        <taxon>Fungi</taxon>
        <taxon>Dikarya</taxon>
        <taxon>Ascomycota</taxon>
        <taxon>Pezizomycotina</taxon>
        <taxon>Dothideomycetes</taxon>
        <taxon>Dothideomycetidae</taxon>
        <taxon>Mycosphaerellales</taxon>
        <taxon>Mycosphaerellaceae</taxon>
        <taxon>Fulvia</taxon>
    </lineage>
</organism>
<evidence type="ECO:0000313" key="3">
    <source>
        <dbReference type="EMBL" id="UJO20477.1"/>
    </source>
</evidence>
<feature type="transmembrane region" description="Helical" evidence="2">
    <location>
        <begin position="120"/>
        <end position="140"/>
    </location>
</feature>
<keyword evidence="2" id="KW-0812">Transmembrane</keyword>
<evidence type="ECO:0000256" key="1">
    <source>
        <dbReference type="SAM" id="MobiDB-lite"/>
    </source>
</evidence>
<dbReference type="OrthoDB" id="10685503at2759"/>
<keyword evidence="4" id="KW-1185">Reference proteome</keyword>
<feature type="region of interest" description="Disordered" evidence="1">
    <location>
        <begin position="37"/>
        <end position="91"/>
    </location>
</feature>
<dbReference type="GeneID" id="71990271"/>
<reference evidence="3" key="2">
    <citation type="journal article" date="2022" name="Microb. Genom.">
        <title>A chromosome-scale genome assembly of the tomato pathogen Cladosporium fulvum reveals a compartmentalized genome architecture and the presence of a dispensable chromosome.</title>
        <authorList>
            <person name="Zaccaron A.Z."/>
            <person name="Chen L.H."/>
            <person name="Samaras A."/>
            <person name="Stergiopoulos I."/>
        </authorList>
    </citation>
    <scope>NUCLEOTIDE SEQUENCE</scope>
    <source>
        <strain evidence="3">Race5_Kim</strain>
    </source>
</reference>
<protein>
    <submittedName>
        <fullName evidence="3">Uncharacterized protein</fullName>
    </submittedName>
</protein>
<dbReference type="EMBL" id="CP090169">
    <property type="protein sequence ID" value="UJO20477.1"/>
    <property type="molecule type" value="Genomic_DNA"/>
</dbReference>
<dbReference type="AlphaFoldDB" id="A0A9Q8PDL3"/>
<reference evidence="3" key="1">
    <citation type="submission" date="2021-12" db="EMBL/GenBank/DDBJ databases">
        <authorList>
            <person name="Zaccaron A."/>
            <person name="Stergiopoulos I."/>
        </authorList>
    </citation>
    <scope>NUCLEOTIDE SEQUENCE</scope>
    <source>
        <strain evidence="3">Race5_Kim</strain>
    </source>
</reference>
<proteinExistence type="predicted"/>